<dbReference type="RefSeq" id="WP_058977872.1">
    <property type="nucleotide sequence ID" value="NZ_BCMS01000001.1"/>
</dbReference>
<dbReference type="Proteomes" id="UP000056209">
    <property type="component" value="Unassembled WGS sequence"/>
</dbReference>
<organism evidence="2 3">
    <name type="scientific">Deinococcus grandis</name>
    <dbReference type="NCBI Taxonomy" id="57498"/>
    <lineage>
        <taxon>Bacteria</taxon>
        <taxon>Thermotogati</taxon>
        <taxon>Deinococcota</taxon>
        <taxon>Deinococci</taxon>
        <taxon>Deinococcales</taxon>
        <taxon>Deinococcaceae</taxon>
        <taxon>Deinococcus</taxon>
    </lineage>
</organism>
<dbReference type="GO" id="GO:0016853">
    <property type="term" value="F:isomerase activity"/>
    <property type="evidence" value="ECO:0007669"/>
    <property type="project" value="UniProtKB-KW"/>
</dbReference>
<accession>A0A100HKY8</accession>
<sequence>MPPRGRWKQVNYTPEQKELHQRIEQHCTQISAALIVNAVREAFKEARAWALRDTDPEAMKQSFAAVLPSCINRHLRNIVWPKGAGLFVRPAFNATHTNVFSFMSLGPIKCIPAKLKSPVTQAGKNVYRRLHRERGKITLLHPEEEITALKDDIPSLLTYGYNWDLGVPAEPDFITLAPYVDGTQKYALSFDLIQHAAGKMARVQEEKVITPLIAPAEAEPVLATAVRRRNEPKKRDQVETPVLTSLKRKRNEPAAQDEAEAQQEPKIS</sequence>
<proteinExistence type="predicted"/>
<evidence type="ECO:0000256" key="1">
    <source>
        <dbReference type="SAM" id="MobiDB-lite"/>
    </source>
</evidence>
<keyword evidence="2" id="KW-0413">Isomerase</keyword>
<gene>
    <name evidence="2" type="ORF">DEIGR_102656</name>
</gene>
<reference evidence="3" key="1">
    <citation type="submission" date="2015-11" db="EMBL/GenBank/DDBJ databases">
        <title>Draft Genome Sequence of the Radioresistant Bacterium Deinococcus grandis, Isolated from Freshwater Fish in Japan.</title>
        <authorList>
            <person name="Satoh K."/>
            <person name="Onodera T."/>
            <person name="Omoso K."/>
            <person name="Takeda-Yano K."/>
            <person name="Katayama T."/>
            <person name="Oono Y."/>
            <person name="Narumi I."/>
        </authorList>
    </citation>
    <scope>NUCLEOTIDE SEQUENCE [LARGE SCALE GENOMIC DNA]</scope>
    <source>
        <strain evidence="3">ATCC 43672</strain>
    </source>
</reference>
<comment type="caution">
    <text evidence="2">The sequence shown here is derived from an EMBL/GenBank/DDBJ whole genome shotgun (WGS) entry which is preliminary data.</text>
</comment>
<feature type="region of interest" description="Disordered" evidence="1">
    <location>
        <begin position="225"/>
        <end position="268"/>
    </location>
</feature>
<protein>
    <submittedName>
        <fullName evidence="2">Protein-disulfide isomerase</fullName>
    </submittedName>
</protein>
<keyword evidence="3" id="KW-1185">Reference proteome</keyword>
<evidence type="ECO:0000313" key="2">
    <source>
        <dbReference type="EMBL" id="GAQ22629.1"/>
    </source>
</evidence>
<dbReference type="EMBL" id="BCMS01000001">
    <property type="protein sequence ID" value="GAQ22629.1"/>
    <property type="molecule type" value="Genomic_DNA"/>
</dbReference>
<evidence type="ECO:0000313" key="3">
    <source>
        <dbReference type="Proteomes" id="UP000056209"/>
    </source>
</evidence>
<name>A0A100HKY8_9DEIO</name>
<dbReference type="AlphaFoldDB" id="A0A100HKY8"/>